<dbReference type="InterPro" id="IPR014777">
    <property type="entry name" value="4pyrrole_Mease_sub1"/>
</dbReference>
<dbReference type="PANTHER" id="PTHR46111:SF1">
    <property type="entry name" value="RIBOSOMAL RNA SMALL SUBUNIT METHYLTRANSFERASE I"/>
    <property type="match status" value="1"/>
</dbReference>
<dbReference type="InterPro" id="IPR014776">
    <property type="entry name" value="4pyrrole_Mease_sub2"/>
</dbReference>
<comment type="similarity">
    <text evidence="6">Belongs to the methyltransferase superfamily. RsmI family.</text>
</comment>
<keyword evidence="3 6" id="KW-0489">Methyltransferase</keyword>
<dbReference type="Gene3D" id="3.40.1010.10">
    <property type="entry name" value="Cobalt-precorrin-4 Transmethylase, Domain 1"/>
    <property type="match status" value="1"/>
</dbReference>
<dbReference type="NCBIfam" id="TIGR00096">
    <property type="entry name" value="16S rRNA (cytidine(1402)-2'-O)-methyltransferase"/>
    <property type="match status" value="1"/>
</dbReference>
<dbReference type="GO" id="GO:0032259">
    <property type="term" value="P:methylation"/>
    <property type="evidence" value="ECO:0007669"/>
    <property type="project" value="UniProtKB-KW"/>
</dbReference>
<keyword evidence="5 6" id="KW-0949">S-adenosyl-L-methionine</keyword>
<dbReference type="InterPro" id="IPR008189">
    <property type="entry name" value="rRNA_ssu_MeTfrase_I"/>
</dbReference>
<comment type="function">
    <text evidence="6">Catalyzes the 2'-O-methylation of the ribose of cytidine 1402 (C1402) in 16S rRNA.</text>
</comment>
<dbReference type="RefSeq" id="WP_253077216.1">
    <property type="nucleotide sequence ID" value="NZ_JAMXWN010000017.1"/>
</dbReference>
<dbReference type="EMBL" id="JBHSTQ010000015">
    <property type="protein sequence ID" value="MFC6387466.1"/>
    <property type="molecule type" value="Genomic_DNA"/>
</dbReference>
<dbReference type="CDD" id="cd11648">
    <property type="entry name" value="RsmI"/>
    <property type="match status" value="1"/>
</dbReference>
<evidence type="ECO:0000256" key="2">
    <source>
        <dbReference type="ARBA" id="ARBA00022552"/>
    </source>
</evidence>
<gene>
    <name evidence="6 8" type="primary">rsmI</name>
    <name evidence="8" type="ORF">ACFP7A_12740</name>
</gene>
<protein>
    <recommendedName>
        <fullName evidence="6">Ribosomal RNA small subunit methyltransferase I</fullName>
        <ecNumber evidence="6">2.1.1.198</ecNumber>
    </recommendedName>
    <alternativeName>
        <fullName evidence="6">16S rRNA 2'-O-ribose C1402 methyltransferase</fullName>
    </alternativeName>
    <alternativeName>
        <fullName evidence="6">rRNA (cytidine-2'-O-)-methyltransferase RsmI</fullName>
    </alternativeName>
</protein>
<evidence type="ECO:0000313" key="8">
    <source>
        <dbReference type="EMBL" id="MFC6387466.1"/>
    </source>
</evidence>
<keyword evidence="1 6" id="KW-0963">Cytoplasm</keyword>
<keyword evidence="2 6" id="KW-0698">rRNA processing</keyword>
<dbReference type="Pfam" id="PF00590">
    <property type="entry name" value="TP_methylase"/>
    <property type="match status" value="1"/>
</dbReference>
<comment type="caution">
    <text evidence="8">The sequence shown here is derived from an EMBL/GenBank/DDBJ whole genome shotgun (WGS) entry which is preliminary data.</text>
</comment>
<feature type="domain" description="Tetrapyrrole methylase" evidence="7">
    <location>
        <begin position="16"/>
        <end position="215"/>
    </location>
</feature>
<dbReference type="InterPro" id="IPR000878">
    <property type="entry name" value="4pyrrol_Mease"/>
</dbReference>
<evidence type="ECO:0000256" key="5">
    <source>
        <dbReference type="ARBA" id="ARBA00022691"/>
    </source>
</evidence>
<dbReference type="GO" id="GO:0008168">
    <property type="term" value="F:methyltransferase activity"/>
    <property type="evidence" value="ECO:0007669"/>
    <property type="project" value="UniProtKB-KW"/>
</dbReference>
<organism evidence="8 9">
    <name type="scientific">Sporolactobacillus kofuensis</name>
    <dbReference type="NCBI Taxonomy" id="269672"/>
    <lineage>
        <taxon>Bacteria</taxon>
        <taxon>Bacillati</taxon>
        <taxon>Bacillota</taxon>
        <taxon>Bacilli</taxon>
        <taxon>Bacillales</taxon>
        <taxon>Sporolactobacillaceae</taxon>
        <taxon>Sporolactobacillus</taxon>
    </lineage>
</organism>
<dbReference type="SUPFAM" id="SSF53790">
    <property type="entry name" value="Tetrapyrrole methylase"/>
    <property type="match status" value="1"/>
</dbReference>
<dbReference type="EC" id="2.1.1.198" evidence="6"/>
<sequence>MWEQRSFQSDHEGKGTLFLVPTPIGNLDDMTFRALEVLKKADLLAAEDTRHTMKLCTHFDIHVPLVSYHEHNKKTSGAKLLTELESGKNIALVTDAGTPGISDPGADLAALCIDHQIPVVPLPGANAAVTSLIASGLPTDHFLFYGFLPRANKERGQALDTLRVFPYPIIFYESPFRIKDTLKDLFDTFGNRCISLSRELTKRYETFVRGSLDEVMSFIGTGEAPKGEFCLIVEGNNDNEEQANALWWSALTVQEHVDHYVQENGLSVKDAIKQAATDRAQPKREIYRIYHQIEN</sequence>
<evidence type="ECO:0000256" key="1">
    <source>
        <dbReference type="ARBA" id="ARBA00022490"/>
    </source>
</evidence>
<keyword evidence="4 6" id="KW-0808">Transferase</keyword>
<evidence type="ECO:0000313" key="9">
    <source>
        <dbReference type="Proteomes" id="UP001596267"/>
    </source>
</evidence>
<name>A0ABW1WFW1_9BACL</name>
<dbReference type="PIRSF" id="PIRSF005917">
    <property type="entry name" value="MTase_YraL"/>
    <property type="match status" value="1"/>
</dbReference>
<evidence type="ECO:0000256" key="6">
    <source>
        <dbReference type="HAMAP-Rule" id="MF_01877"/>
    </source>
</evidence>
<proteinExistence type="inferred from homology"/>
<comment type="catalytic activity">
    <reaction evidence="6">
        <text>cytidine(1402) in 16S rRNA + S-adenosyl-L-methionine = 2'-O-methylcytidine(1402) in 16S rRNA + S-adenosyl-L-homocysteine + H(+)</text>
        <dbReference type="Rhea" id="RHEA:42924"/>
        <dbReference type="Rhea" id="RHEA-COMP:10285"/>
        <dbReference type="Rhea" id="RHEA-COMP:10286"/>
        <dbReference type="ChEBI" id="CHEBI:15378"/>
        <dbReference type="ChEBI" id="CHEBI:57856"/>
        <dbReference type="ChEBI" id="CHEBI:59789"/>
        <dbReference type="ChEBI" id="CHEBI:74495"/>
        <dbReference type="ChEBI" id="CHEBI:82748"/>
        <dbReference type="EC" id="2.1.1.198"/>
    </reaction>
</comment>
<dbReference type="HAMAP" id="MF_01877">
    <property type="entry name" value="16SrRNA_methyltr_I"/>
    <property type="match status" value="1"/>
</dbReference>
<evidence type="ECO:0000259" key="7">
    <source>
        <dbReference type="Pfam" id="PF00590"/>
    </source>
</evidence>
<dbReference type="Gene3D" id="3.30.950.10">
    <property type="entry name" value="Methyltransferase, Cobalt-precorrin-4 Transmethylase, Domain 2"/>
    <property type="match status" value="1"/>
</dbReference>
<keyword evidence="9" id="KW-1185">Reference proteome</keyword>
<evidence type="ECO:0000256" key="4">
    <source>
        <dbReference type="ARBA" id="ARBA00022679"/>
    </source>
</evidence>
<accession>A0ABW1WFW1</accession>
<reference evidence="9" key="1">
    <citation type="journal article" date="2019" name="Int. J. Syst. Evol. Microbiol.">
        <title>The Global Catalogue of Microorganisms (GCM) 10K type strain sequencing project: providing services to taxonomists for standard genome sequencing and annotation.</title>
        <authorList>
            <consortium name="The Broad Institute Genomics Platform"/>
            <consortium name="The Broad Institute Genome Sequencing Center for Infectious Disease"/>
            <person name="Wu L."/>
            <person name="Ma J."/>
        </authorList>
    </citation>
    <scope>NUCLEOTIDE SEQUENCE [LARGE SCALE GENOMIC DNA]</scope>
    <source>
        <strain evidence="9">CCUG 42001</strain>
    </source>
</reference>
<dbReference type="PANTHER" id="PTHR46111">
    <property type="entry name" value="RIBOSOMAL RNA SMALL SUBUNIT METHYLTRANSFERASE I"/>
    <property type="match status" value="1"/>
</dbReference>
<dbReference type="InterPro" id="IPR035996">
    <property type="entry name" value="4pyrrol_Methylase_sf"/>
</dbReference>
<evidence type="ECO:0000256" key="3">
    <source>
        <dbReference type="ARBA" id="ARBA00022603"/>
    </source>
</evidence>
<comment type="subcellular location">
    <subcellularLocation>
        <location evidence="6">Cytoplasm</location>
    </subcellularLocation>
</comment>
<dbReference type="Proteomes" id="UP001596267">
    <property type="component" value="Unassembled WGS sequence"/>
</dbReference>